<protein>
    <submittedName>
        <fullName evidence="2">F-box domain-containing protein</fullName>
    </submittedName>
</protein>
<evidence type="ECO:0000313" key="2">
    <source>
        <dbReference type="EMBL" id="GAB1312162.1"/>
    </source>
</evidence>
<proteinExistence type="predicted"/>
<organism evidence="2 3">
    <name type="scientific">Madurella fahalii</name>
    <dbReference type="NCBI Taxonomy" id="1157608"/>
    <lineage>
        <taxon>Eukaryota</taxon>
        <taxon>Fungi</taxon>
        <taxon>Dikarya</taxon>
        <taxon>Ascomycota</taxon>
        <taxon>Pezizomycotina</taxon>
        <taxon>Sordariomycetes</taxon>
        <taxon>Sordariomycetidae</taxon>
        <taxon>Sordariales</taxon>
        <taxon>Sordariales incertae sedis</taxon>
        <taxon>Madurella</taxon>
    </lineage>
</organism>
<comment type="caution">
    <text evidence="2">The sequence shown here is derived from an EMBL/GenBank/DDBJ whole genome shotgun (WGS) entry which is preliminary data.</text>
</comment>
<dbReference type="RefSeq" id="XP_070913895.1">
    <property type="nucleotide sequence ID" value="XM_071057794.1"/>
</dbReference>
<dbReference type="GeneID" id="98173117"/>
<reference evidence="2 3" key="1">
    <citation type="submission" date="2024-09" db="EMBL/GenBank/DDBJ databases">
        <title>Itraconazole resistance in Madurella fahalii resulting from another homologue of gene encoding cytochrome P450 14-alpha sterol demethylase (CYP51).</title>
        <authorList>
            <person name="Yoshioka I."/>
            <person name="Fahal A.H."/>
            <person name="Kaneko S."/>
            <person name="Yaguchi T."/>
        </authorList>
    </citation>
    <scope>NUCLEOTIDE SEQUENCE [LARGE SCALE GENOMIC DNA]</scope>
    <source>
        <strain evidence="2 3">IFM 68171</strain>
    </source>
</reference>
<sequence>MLHWFSFPAEIRLIILELLAQENRGLSSYASVCKEWMEVIEKKNFCRLKLRPSCLDDLEHMVSRRRRLVRHIWLNIELRPYTCRSCQWTESSSWMSSNNTIISRAISKLFTILATWSVAGDGLTLELSAQSPSDTKHWFKNCYFGTDDEDGDVILESENRVQERIHDPRHGWVDGQQVTAPSQSSVQRLYEWVRLSFREELPTLHVVTKLVLCRQCRRRFNYRALTLLLDKLPRLECIVYEPWQAWDRMEQRWHDEEYRTMIEAHLPKRLKRLSIFEDYNDDFIALFQGASLLQADPIRITEPRVGAALAYRSLDLEQLSVSFMVDAQHFFRARQPL</sequence>
<accession>A0ABQ0G332</accession>
<keyword evidence="3" id="KW-1185">Reference proteome</keyword>
<gene>
    <name evidence="2" type="ORF">MFIFM68171_02372</name>
</gene>
<feature type="domain" description="DUF6546" evidence="1">
    <location>
        <begin position="266"/>
        <end position="336"/>
    </location>
</feature>
<dbReference type="Pfam" id="PF20183">
    <property type="entry name" value="DUF6546"/>
    <property type="match status" value="1"/>
</dbReference>
<name>A0ABQ0G332_9PEZI</name>
<evidence type="ECO:0000259" key="1">
    <source>
        <dbReference type="Pfam" id="PF20183"/>
    </source>
</evidence>
<dbReference type="InterPro" id="IPR046676">
    <property type="entry name" value="DUF6546"/>
</dbReference>
<evidence type="ECO:0000313" key="3">
    <source>
        <dbReference type="Proteomes" id="UP001628179"/>
    </source>
</evidence>
<dbReference type="Proteomes" id="UP001628179">
    <property type="component" value="Unassembled WGS sequence"/>
</dbReference>
<dbReference type="EMBL" id="BAAFSV010000001">
    <property type="protein sequence ID" value="GAB1312162.1"/>
    <property type="molecule type" value="Genomic_DNA"/>
</dbReference>